<keyword evidence="1" id="KW-1133">Transmembrane helix</keyword>
<keyword evidence="1" id="KW-0472">Membrane</keyword>
<evidence type="ECO:0000256" key="1">
    <source>
        <dbReference type="SAM" id="Phobius"/>
    </source>
</evidence>
<reference evidence="2 3" key="1">
    <citation type="journal article" date="2017" name="ISME J.">
        <title>Potential for microbial H2 and metal transformations associated with novel bacteria and archaea in deep terrestrial subsurface sediments.</title>
        <authorList>
            <person name="Hernsdorf A.W."/>
            <person name="Amano Y."/>
            <person name="Miyakawa K."/>
            <person name="Ise K."/>
            <person name="Suzuki Y."/>
            <person name="Anantharaman K."/>
            <person name="Probst A."/>
            <person name="Burstein D."/>
            <person name="Thomas B.C."/>
            <person name="Banfield J.F."/>
        </authorList>
    </citation>
    <scope>NUCLEOTIDE SEQUENCE [LARGE SCALE GENOMIC DNA]</scope>
    <source>
        <strain evidence="2">HGW-Kuenenbacteria-1</strain>
    </source>
</reference>
<dbReference type="Proteomes" id="UP000233414">
    <property type="component" value="Unassembled WGS sequence"/>
</dbReference>
<accession>A0A2N1UMY7</accession>
<keyword evidence="1" id="KW-0812">Transmembrane</keyword>
<organism evidence="2 3">
    <name type="scientific">Candidatus Kuenenbacteria bacterium HGW-Kuenenbacteria-1</name>
    <dbReference type="NCBI Taxonomy" id="2013812"/>
    <lineage>
        <taxon>Bacteria</taxon>
        <taxon>Candidatus Kueneniibacteriota</taxon>
    </lineage>
</organism>
<name>A0A2N1UMY7_9BACT</name>
<evidence type="ECO:0000313" key="2">
    <source>
        <dbReference type="EMBL" id="PKL72144.1"/>
    </source>
</evidence>
<comment type="caution">
    <text evidence="2">The sequence shown here is derived from an EMBL/GenBank/DDBJ whole genome shotgun (WGS) entry which is preliminary data.</text>
</comment>
<feature type="transmembrane region" description="Helical" evidence="1">
    <location>
        <begin position="52"/>
        <end position="74"/>
    </location>
</feature>
<gene>
    <name evidence="2" type="ORF">CVV26_02870</name>
</gene>
<proteinExistence type="predicted"/>
<protein>
    <submittedName>
        <fullName evidence="2">Uncharacterized protein</fullName>
    </submittedName>
</protein>
<dbReference type="AlphaFoldDB" id="A0A2N1UMY7"/>
<dbReference type="EMBL" id="PGYQ01000015">
    <property type="protein sequence ID" value="PKL72144.1"/>
    <property type="molecule type" value="Genomic_DNA"/>
</dbReference>
<evidence type="ECO:0000313" key="3">
    <source>
        <dbReference type="Proteomes" id="UP000233414"/>
    </source>
</evidence>
<sequence length="489" mass="56185">MPENNFENISKDLNTLDLKNSSNPKFKEAQDEDIYVMPIKFLEKHKKKKKNVWVLLLSIFLILIVLSVGVVFLFNEKARKIFFMSQKKPVIEINGDKEKPVDLGVKNNEKIEIAQTIKTEVKDKDGKVISRAQVTLPFGFIDSEEKPKIISQYPSKSYFMIDPRQDIIGGIYTFVPSNIKLKRSITLILGYDDKIISNYKEKDFRVAFLENGKWNFLEAQQDVEGNTFTVTLLDIKDVYTILVSKTEEILAGLDTDLDIINPDILPSTTDSDFDGLTDVEEGFFQTDPQRADSDLGGYPDGWEVINLFSPNDGALYPLSNSGTIKIYTDPIYKYSIFYLKDFLVNFVDNKTIFIPPIETGESIIVIVQENPEKLKSKEWYIKQFEEKTLDKAKLKTSIVDGIEGVWSVDTQNFYLAKDNLIYVFSYNSSLLNHLNFKTVFKMMINSFKFNHKGEKIKTEEEVVKEGEKTTQIEETKGLPKIETEIKNEE</sequence>